<proteinExistence type="predicted"/>
<evidence type="ECO:0000313" key="4">
    <source>
        <dbReference type="Proteomes" id="UP000075886"/>
    </source>
</evidence>
<dbReference type="InterPro" id="IPR007110">
    <property type="entry name" value="Ig-like_dom"/>
</dbReference>
<evidence type="ECO:0000259" key="2">
    <source>
        <dbReference type="PROSITE" id="PS50835"/>
    </source>
</evidence>
<keyword evidence="4" id="KW-1185">Reference proteome</keyword>
<dbReference type="Proteomes" id="UP000075886">
    <property type="component" value="Unassembled WGS sequence"/>
</dbReference>
<dbReference type="VEuPathDB" id="VectorBase:AFAF013089"/>
<reference evidence="3" key="2">
    <citation type="submission" date="2020-05" db="UniProtKB">
        <authorList>
            <consortium name="EnsemblMetazoa"/>
        </authorList>
    </citation>
    <scope>IDENTIFICATION</scope>
    <source>
        <strain evidence="3">FAR1</strain>
    </source>
</reference>
<dbReference type="PROSITE" id="PS50835">
    <property type="entry name" value="IG_LIKE"/>
    <property type="match status" value="3"/>
</dbReference>
<keyword evidence="1" id="KW-0393">Immunoglobulin domain</keyword>
<protein>
    <recommendedName>
        <fullName evidence="2">Ig-like domain-containing protein</fullName>
    </recommendedName>
</protein>
<reference evidence="4" key="1">
    <citation type="submission" date="2014-01" db="EMBL/GenBank/DDBJ databases">
        <title>The Genome Sequence of Anopheles farauti FAR1 (V2).</title>
        <authorList>
            <consortium name="The Broad Institute Genomics Platform"/>
            <person name="Neafsey D.E."/>
            <person name="Besansky N."/>
            <person name="Howell P."/>
            <person name="Walton C."/>
            <person name="Young S.K."/>
            <person name="Zeng Q."/>
            <person name="Gargeya S."/>
            <person name="Fitzgerald M."/>
            <person name="Haas B."/>
            <person name="Abouelleil A."/>
            <person name="Allen A.W."/>
            <person name="Alvarado L."/>
            <person name="Arachchi H.M."/>
            <person name="Berlin A.M."/>
            <person name="Chapman S.B."/>
            <person name="Gainer-Dewar J."/>
            <person name="Goldberg J."/>
            <person name="Griggs A."/>
            <person name="Gujja S."/>
            <person name="Hansen M."/>
            <person name="Howarth C."/>
            <person name="Imamovic A."/>
            <person name="Ireland A."/>
            <person name="Larimer J."/>
            <person name="McCowan C."/>
            <person name="Murphy C."/>
            <person name="Pearson M."/>
            <person name="Poon T.W."/>
            <person name="Priest M."/>
            <person name="Roberts A."/>
            <person name="Saif S."/>
            <person name="Shea T."/>
            <person name="Sisk P."/>
            <person name="Sykes S."/>
            <person name="Wortman J."/>
            <person name="Nusbaum C."/>
            <person name="Birren B."/>
        </authorList>
    </citation>
    <scope>NUCLEOTIDE SEQUENCE [LARGE SCALE GENOMIC DNA]</scope>
    <source>
        <strain evidence="4">FAR1</strain>
    </source>
</reference>
<organism evidence="3 4">
    <name type="scientific">Anopheles farauti</name>
    <dbReference type="NCBI Taxonomy" id="69004"/>
    <lineage>
        <taxon>Eukaryota</taxon>
        <taxon>Metazoa</taxon>
        <taxon>Ecdysozoa</taxon>
        <taxon>Arthropoda</taxon>
        <taxon>Hexapoda</taxon>
        <taxon>Insecta</taxon>
        <taxon>Pterygota</taxon>
        <taxon>Neoptera</taxon>
        <taxon>Endopterygota</taxon>
        <taxon>Diptera</taxon>
        <taxon>Nematocera</taxon>
        <taxon>Culicoidea</taxon>
        <taxon>Culicidae</taxon>
        <taxon>Anophelinae</taxon>
        <taxon>Anopheles</taxon>
    </lineage>
</organism>
<evidence type="ECO:0000256" key="1">
    <source>
        <dbReference type="ARBA" id="ARBA00023319"/>
    </source>
</evidence>
<dbReference type="InterPro" id="IPR003599">
    <property type="entry name" value="Ig_sub"/>
</dbReference>
<dbReference type="Pfam" id="PF07679">
    <property type="entry name" value="I-set"/>
    <property type="match status" value="3"/>
</dbReference>
<dbReference type="Gene3D" id="2.60.40.10">
    <property type="entry name" value="Immunoglobulins"/>
    <property type="match status" value="3"/>
</dbReference>
<sequence length="350" mass="38686">MGSNCCKGEAGAQVYKGNGTEISIGPRRRRSPVYAEMMREETFQVDETPHIGAPFFLRKLCDYTILVGTKAILSVHVSNTKDVKVTWFKDGIPLAESERYVCSSKGQLHTLEIITALPEDSVKWSCQAENLLGKCDCSGQLTVRETYKAPEFVDELRAILTSQGTISLECKVIGYPTPELRWYKDSNEIKAGDMFGLSINGGDLASLGVYTCVATNCVGNSSSSSKVRVQEQDTTAKEKTIDKISPVFIEELDKIKGKIGDRLELRCKINLSATPVSVRWYNQSGLIEANEKYSTFDDGLGTFLLEINEAELCDTGEWKCVITCKDGLIGITTNVVELDEIIVFLGLWRA</sequence>
<dbReference type="STRING" id="69004.A0A182QMD5"/>
<dbReference type="EMBL" id="AXCN02001536">
    <property type="status" value="NOT_ANNOTATED_CDS"/>
    <property type="molecule type" value="Genomic_DNA"/>
</dbReference>
<dbReference type="SMART" id="SM00408">
    <property type="entry name" value="IGc2"/>
    <property type="match status" value="3"/>
</dbReference>
<dbReference type="FunFam" id="2.60.40.10:FF:000107">
    <property type="entry name" value="Myosin, light chain kinase a"/>
    <property type="match status" value="1"/>
</dbReference>
<dbReference type="GO" id="GO:0004672">
    <property type="term" value="F:protein kinase activity"/>
    <property type="evidence" value="ECO:0007669"/>
    <property type="project" value="TreeGrafter"/>
</dbReference>
<dbReference type="InterPro" id="IPR013098">
    <property type="entry name" value="Ig_I-set"/>
</dbReference>
<dbReference type="EnsemblMetazoa" id="AFAF013089-RA">
    <property type="protein sequence ID" value="AFAF013089-PA"/>
    <property type="gene ID" value="AFAF013089"/>
</dbReference>
<feature type="domain" description="Ig-like" evidence="2">
    <location>
        <begin position="150"/>
        <end position="230"/>
    </location>
</feature>
<dbReference type="AlphaFoldDB" id="A0A182QMD5"/>
<name>A0A182QMD5_9DIPT</name>
<dbReference type="InterPro" id="IPR036179">
    <property type="entry name" value="Ig-like_dom_sf"/>
</dbReference>
<evidence type="ECO:0000313" key="3">
    <source>
        <dbReference type="EnsemblMetazoa" id="AFAF013089-PA"/>
    </source>
</evidence>
<dbReference type="InterPro" id="IPR013783">
    <property type="entry name" value="Ig-like_fold"/>
</dbReference>
<accession>A0A182QMD5</accession>
<feature type="domain" description="Ig-like" evidence="2">
    <location>
        <begin position="54"/>
        <end position="144"/>
    </location>
</feature>
<dbReference type="SUPFAM" id="SSF48726">
    <property type="entry name" value="Immunoglobulin"/>
    <property type="match status" value="3"/>
</dbReference>
<dbReference type="PANTHER" id="PTHR47633">
    <property type="entry name" value="IMMUNOGLOBULIN"/>
    <property type="match status" value="1"/>
</dbReference>
<dbReference type="FunFam" id="2.60.40.10:FF:001307">
    <property type="entry name" value="Stretchin-Mlck, isoform V"/>
    <property type="match status" value="1"/>
</dbReference>
<dbReference type="SMART" id="SM00409">
    <property type="entry name" value="IG"/>
    <property type="match status" value="3"/>
</dbReference>
<dbReference type="InterPro" id="IPR003598">
    <property type="entry name" value="Ig_sub2"/>
</dbReference>
<feature type="domain" description="Ig-like" evidence="2">
    <location>
        <begin position="246"/>
        <end position="336"/>
    </location>
</feature>